<dbReference type="SMART" id="SM00823">
    <property type="entry name" value="PKS_PP"/>
    <property type="match status" value="5"/>
</dbReference>
<dbReference type="InterPro" id="IPR010071">
    <property type="entry name" value="AA_adenyl_dom"/>
</dbReference>
<dbReference type="Gene3D" id="3.30.300.30">
    <property type="match status" value="3"/>
</dbReference>
<accession>A0A2C5Y898</accession>
<dbReference type="FunFam" id="3.30.300.30:FF:000033">
    <property type="entry name" value="Nonribosomal siderophore peptide synthase SidC"/>
    <property type="match status" value="1"/>
</dbReference>
<dbReference type="SMART" id="SM01294">
    <property type="entry name" value="PKS_PP_betabranch"/>
    <property type="match status" value="1"/>
</dbReference>
<dbReference type="GO" id="GO:0031177">
    <property type="term" value="F:phosphopantetheine binding"/>
    <property type="evidence" value="ECO:0007669"/>
    <property type="project" value="InterPro"/>
</dbReference>
<sequence>MDAHHHLSSLNQNPAKLAGPGLLHHLVGPPSQRLALEHSSHNKTTLYTYRDLDDASEAVAQRITAACCHATPSLSDFVVPVLVSQSALLYISLLGVLKAGGAFCPVAIDAPLERIRFILDDVSAQVVVVSKDLASRIPQDTRLQVICVDDLHFRLSNGPAIHRQPVPQDLAYVMYTSGSTGTPKGVAITHLAVTQALLAHNRHVPQFNRFLQFAAPTFDVSVFEIFFPLFRGSTLVSVRRQEMLDDLPAVIRKMDVDACELTPTVASSLLRSRDDAPSLKLLLTIGEMLKTPVVREFGASLHRQGILWAMYGPTEATIHCTLQTAMSSESSTTNIGVPLDSVSCFIIEPLEDSTAKPCEFKILPIGEAGELAIGGHQLARGYLNRPEQTAAAFIQSPYGRLYRTGDRARLTASGTLECLGRLVSGQVKLRGQRIELGEIEHAVLETPGCHDAVAAVVDSNLVAFCAVDHHVTQDALISTCAEWLPRFMVPAEFVLMQYLPRLSSGKVDTKKLLSDFGEQRATSLGFESADTRLDSHQHLVLEIVSTILGIRVNEKMTMAAAGVDSLAAIKLASALRRQGFDAIATELLRLKTLSDLCCTLLKRPFVESITRELSGEQGLRLTIPPVGDRQPAATDCLPCTFLQSAMLAETVQDVEMYCNEIELQVNSDISLDAICAAVLRVAEENEVLRMGFSRWQGNWVAVVFKSLDPQAVRVVPRLRHGFTLPDLDDFLMPLRVQIESDVNESGRRVLIQAHHAVFDGWSVDMMLSDMSSILTGSIPQPRPQFRKVLEYRHHHLGGDEEKKFWSEYLLGWHKVPFPKLVGRHLTNKMETTRETLQLSPQLVRESVSKLGLSAQVLFQASLAFCWSAVLGANDVVIGSVTAGRTLPIEGIDRIMGPCIASLPLRVGMRNAASNLDVLQDIHGSNRAVMDHASLPLLEIKKLAGLQTTESLYDVLFVYQESLLTFEEKKKQLVVQQDHLDRLETRLLLEVEPRDGEYVLQATFHCAHFSLEFVKCFLQQFSHRLQQLLQQIDPLFSGQGILSKPQVSIYNQDVKAFTGVPDLAAQFEMTAAKIPNDTALLFNKSPDLSAATFTLLTYQQLNNAANQVAHYLRSRLVEPNQVLAIVMDKSPTFYISILGIAKAGCAYMPLLPTTPILRIRDVLRHANIAYCLVDNASQSALDLDQDVNTLNIESAPIGSFPDHNLGIAADASRLAYVIYTSGTTGVPKGVAVTQGNIVSNIAYLRSIYPFSASKQSRFLQACSQAFDVSVFEIFYAWIAGMCLCSATNDVLFSDLEESIRQFEITHLSLTPTVASIIDPTQTPGVEFLVTAGEPMTCSVLERWGDRLWQGYGPSETTNICSVKHMTRIEHIEHLGWVFPNTSVAVVKSGTLEILPMGCVGEFCFGGDQVAQGYLNDTSRTTEKFVLHPRLGRAYLSGDVGRMLPDGSLVILGRLDDQFKLRGQRIEAGEISGIVTGTGLASSAVTMIVRRREGAPDQLAVFYTPRQTHAEFDRLKVDRETQGLLFSSLQSRLPLFMVPSYLVPVSIIPRTSSGKIDRRHLQTSFEELFQEELECFSYSRQRQDDQGDWSDAELALVEVIATWAKVERGEVGRWTPFAALGIDSISAIDVSRAVSSCLKTRVPISAIMQNPSIAQLARHLEAKVGQEAHVSSEKVDVFDLGISEDSLRACGQSVMAVEDILPCTPLQEAMLAQRSNSYCNKTLLRLRITADELMAFWDTMTQRHGILRTFFLTTRNTARPMAQVILKEYKTRWKEFDLYEPSFADVTHEHAECLPELLDSGKPPLTCAIIRYRGISFFSLICHHALYDGVAMGTLWREIETLANGGALPQPVPFRHFIEKALDLPQDTRSFWANHFRDFEPLNLFTQLAGAKISQSSHTMSLGMPLISGRTLDLDGLDRLVAPCFNTIPMRKNLMSTGQNIQLIRSFQSLNVQMMRYQFTSVRDVQKFANCKRRGLFETVLLLQQPLQEMDESVWTLEEDSGDMDVCVVCEVVPCPNLNSLIVNMHHDIATVSGEAASTMADIFNHVFQRLIQAPLANIEDKSDLSQQLRASLDNLIPSKEKPMHEDVGELDYEVWTDLERRIQTVLVSLSGASADKVSRRTTIFRLGLDSINAVQVAAILRGQGFKLSASDVIECPDCESLAKRISQLLEDGQRLEMVNLKDFGLQVKEQIGDKILQAVRIEAILPCTPVQSAMLASFLESQGDNYLNMVTYEIQTGFSVDDLLLAWKELGRRHQMLRTGFVAIDHTYSAFAMIRQSATALEGAIDVFRGIESEAFDLDSWKEAHRIEFVQNLSTPPWKVVLIDKAKGVSMSLLCHHALYDAHSLQGLLDGFCGILHGKSPSYPDIEPALTEILSWNLLNQGAAETWWKTMSDNTVVNKFPLMTPLRETRKQPQTLHSTLDMRFSLLLASLQGIGVSVQAAVQAAWARVLASYVGESSVVFGVTMSGRTSEETQNTPMPCITTVPVIAVVDESNEEAMRLMMAYNTELYKHQFVPLNKIQKWLGHTGSPLFDTLLVYQRGDDLETSVRRPFKVVGEEARVDYAVSLEIEPGGEDGIHLCLSFSTDILPMEQASILVAQFDATLCFLASQPAASQQDLYTLRPDLFSVVPAAMPQIKAPVDLLHQFVEMQAERQPEEAALEFVSGFEKGIPVKQVWSYRELDMFGGRVAKLLQRDTRPGDIVAIQFDKQPEAYFAILGILKAGCAFVALDPSAPLARRQFILQDSGASCLLLDGSTHLDFETTTIIVRIDLKSLRNAPDEQFNLKLVKPRPESTCYCLYTSGTTGTPKGCEISHENAVQAMMAFQELFRGHWQKDSRWLQFAALHFDVSVLEQYWSWSVGITVVSAPRQVILDNLTGSINKLGITHIDLTPSLARLTHPDEVPSLCRGVFITGGEQLKQEILDSWGSKAVIYNAYGPTEATIGVTMYPRVPVNGRPSNIGKQFLNVGSYVMVPGTETPVLRGAVGELCVSGKLVGKGYLNRPELTAERFPMLANFKERIYRTGDLVRLLHDGCFDFLGRADDQVKLRGQRLEIGEIDHAIRVGAASVKDVATIVVRHKSNDKEMLVAFLVGNTSGSDEVGILADTDGLGQEARAACLERLPGYMVPTYFLRLSRMPLSANNKAELKMLRSMFQALSHEELLKISINGSAAYSGNLDERHVEKVGRVLSKFSSVAQDAILPSSSIFDLGVDSISALRLAMLLKAEGFETASSALILKSPIVGDLVRAMTAAPVGASTSGLIREARQAIQACHCRHQPLVCRELGIGPADIEYIAPCSPLQQGILSRCMTEEASEAYFNTLELRLDENALAKRARLAWSRLVDKHAILRSCFVNTGEGYIQVALNKAPTGWKILTAETEEEADAIMKKTRRDWMARNRHDVLEPLEFVHVCGPSRQRLFLHMFHAVYDGWSIENMRQYATALYHDRQPSQGPMFIEALTHGPLWRLEGCRGFWMEHLRGWEPRPMPLVESSSPQVVVSASRSVPIGAFEHLRCEQNVTMQSVVLAAWTRVLQRYMAGKTTIGVIIAGRSMELARVQDCIGPLFSTVPFFSPRLRQISWASLIRRVHEFSTCILAFQHVPLKSIQKWCSGGRSLFDTLFVFQREQPSAEEDEPWTMVDGPSYPDYPLAFEAVQCGDGHVKLSIVAQGRYATQSMLEEMLAECELGVEKARGEDAVNADLDGVVEEEATAGAAMSDGQESVMDSIDFFWTDEALLIRDEIASLASMDKERISASTSMLQLGLDSIDVMKLAARLKKKGLELSASQIMRQQTILRMTQETRLAGHGENEDASLAHEMLAKMRPILWAQARQAGVDVEKVESVLPSTALQEAMVAGMLQSDFAWYFNHDVLEVSEAVDLQRLRAAWEKVVEQSPILRTGFVAVEETALDTAYCQVVFGHEALNIETVHLDDMGEMKQLIADATERARRGAGVEKLFQLQFATLGSQRFIVLSLAHALYDGWSMGLVYKDLEAAYRGELEARPAAGDFIAQTLTCMTSEAQGFWSNYLAGASATMISGSSQSVAADTVVLRQESAKVPLSRVRALCTRLSVSLQALCASCWAVVAAEQTRSLDVVFGLVLAGRDGPGAESLMFPTMNTVALRCVLHGTVADLVCYVQDGLTDVRRWQSFSLRKALTGSRPFNSLFLMQKTPDNKSSEALLRSVDGASVVDYPVCVEAEADAESACLVWRVACHEKLLLADEVDALVDKLDVVLEYMLEQPAGNVLVFERGGVSICRLPAVEIGDEEERVVDGGEAQDGEEEHGEWARALRQVVADVAHVAVEAVDMSLTLYHFGLDSISAIKVSMQLRKRGLFITPRELAGAPSLKQLVRLFRCSQEGSVATQWTPPAEVSIQRLIKESGLKQEAVEAVLPATAMQIYMLSTWQNSRGALFYPALTLRGRADEVRRAWEQVVCETPVLRTRLW</sequence>
<comment type="similarity">
    <text evidence="5">Belongs to the NRP synthetase family.</text>
</comment>
<dbReference type="InterPro" id="IPR020806">
    <property type="entry name" value="PKS_PP-bd"/>
</dbReference>
<dbReference type="InterPro" id="IPR023213">
    <property type="entry name" value="CAT-like_dom_sf"/>
</dbReference>
<dbReference type="GO" id="GO:0031169">
    <property type="term" value="P:ferrichrome biosynthetic process"/>
    <property type="evidence" value="ECO:0007669"/>
    <property type="project" value="UniProtKB-ARBA"/>
</dbReference>
<dbReference type="InterPro" id="IPR036736">
    <property type="entry name" value="ACP-like_sf"/>
</dbReference>
<dbReference type="InterPro" id="IPR009081">
    <property type="entry name" value="PP-bd_ACP"/>
</dbReference>
<dbReference type="GO" id="GO:0016874">
    <property type="term" value="F:ligase activity"/>
    <property type="evidence" value="ECO:0007669"/>
    <property type="project" value="UniProtKB-KW"/>
</dbReference>
<dbReference type="Proteomes" id="UP000226192">
    <property type="component" value="Unassembled WGS sequence"/>
</dbReference>
<evidence type="ECO:0000313" key="8">
    <source>
        <dbReference type="Proteomes" id="UP000226192"/>
    </source>
</evidence>
<dbReference type="InterPro" id="IPR045851">
    <property type="entry name" value="AMP-bd_C_sf"/>
</dbReference>
<evidence type="ECO:0000256" key="3">
    <source>
        <dbReference type="ARBA" id="ARBA00022553"/>
    </source>
</evidence>
<evidence type="ECO:0000313" key="7">
    <source>
        <dbReference type="EMBL" id="PHH63926.1"/>
    </source>
</evidence>
<keyword evidence="4" id="KW-0436">Ligase</keyword>
<dbReference type="GO" id="GO:0010106">
    <property type="term" value="P:cellular response to iron ion starvation"/>
    <property type="evidence" value="ECO:0007669"/>
    <property type="project" value="UniProtKB-ARBA"/>
</dbReference>
<dbReference type="FunFam" id="3.30.300.30:FF:000015">
    <property type="entry name" value="Nonribosomal peptide synthase SidD"/>
    <property type="match status" value="1"/>
</dbReference>
<dbReference type="PANTHER" id="PTHR45527">
    <property type="entry name" value="NONRIBOSOMAL PEPTIDE SYNTHETASE"/>
    <property type="match status" value="1"/>
</dbReference>
<protein>
    <recommendedName>
        <fullName evidence="6">Carrier domain-containing protein</fullName>
    </recommendedName>
</protein>
<dbReference type="PROSITE" id="PS00012">
    <property type="entry name" value="PHOSPHOPANTETHEINE"/>
    <property type="match status" value="6"/>
</dbReference>
<dbReference type="EMBL" id="NJET01000040">
    <property type="protein sequence ID" value="PHH63926.1"/>
    <property type="molecule type" value="Genomic_DNA"/>
</dbReference>
<dbReference type="InterPro" id="IPR020845">
    <property type="entry name" value="AMP-binding_CS"/>
</dbReference>
<dbReference type="SUPFAM" id="SSF52777">
    <property type="entry name" value="CoA-dependent acyltransferases"/>
    <property type="match status" value="10"/>
</dbReference>
<feature type="domain" description="Carrier" evidence="6">
    <location>
        <begin position="1588"/>
        <end position="1662"/>
    </location>
</feature>
<dbReference type="NCBIfam" id="NF003417">
    <property type="entry name" value="PRK04813.1"/>
    <property type="match status" value="3"/>
</dbReference>
<feature type="domain" description="Carrier" evidence="6">
    <location>
        <begin position="3724"/>
        <end position="3797"/>
    </location>
</feature>
<keyword evidence="8" id="KW-1185">Reference proteome</keyword>
<evidence type="ECO:0000259" key="6">
    <source>
        <dbReference type="PROSITE" id="PS50075"/>
    </source>
</evidence>
<dbReference type="OrthoDB" id="416786at2759"/>
<dbReference type="PROSITE" id="PS00455">
    <property type="entry name" value="AMP_BINDING"/>
    <property type="match status" value="2"/>
</dbReference>
<dbReference type="CDD" id="cd05918">
    <property type="entry name" value="A_NRPS_SidN3_like"/>
    <property type="match status" value="3"/>
</dbReference>
<keyword evidence="2" id="KW-0596">Phosphopantetheine</keyword>
<dbReference type="Gene3D" id="3.30.559.30">
    <property type="entry name" value="Nonribosomal peptide synthetase, condensation domain"/>
    <property type="match status" value="5"/>
</dbReference>
<dbReference type="GO" id="GO:0005737">
    <property type="term" value="C:cytoplasm"/>
    <property type="evidence" value="ECO:0007669"/>
    <property type="project" value="TreeGrafter"/>
</dbReference>
<dbReference type="SUPFAM" id="SSF56801">
    <property type="entry name" value="Acetyl-CoA synthetase-like"/>
    <property type="match status" value="3"/>
</dbReference>
<dbReference type="FunFam" id="3.40.50.12780:FF:000024">
    <property type="entry name" value="Nonribosomal siderophore peptide synthase SidC"/>
    <property type="match status" value="2"/>
</dbReference>
<evidence type="ECO:0000256" key="5">
    <source>
        <dbReference type="ARBA" id="ARBA00029454"/>
    </source>
</evidence>
<dbReference type="Gene3D" id="3.40.50.12780">
    <property type="entry name" value="N-terminal domain of ligase-like"/>
    <property type="match status" value="3"/>
</dbReference>
<feature type="domain" description="Carrier" evidence="6">
    <location>
        <begin position="2095"/>
        <end position="2168"/>
    </location>
</feature>
<dbReference type="Gene3D" id="1.10.1200.10">
    <property type="entry name" value="ACP-like"/>
    <property type="match status" value="4"/>
</dbReference>
<comment type="caution">
    <text evidence="7">The sequence shown here is derived from an EMBL/GenBank/DDBJ whole genome shotgun (WGS) entry which is preliminary data.</text>
</comment>
<comment type="pathway">
    <text evidence="1">Siderophore biosynthesis.</text>
</comment>
<dbReference type="STRING" id="1399860.A0A2C5Y898"/>
<evidence type="ECO:0000256" key="4">
    <source>
        <dbReference type="ARBA" id="ARBA00022598"/>
    </source>
</evidence>
<dbReference type="InterPro" id="IPR042099">
    <property type="entry name" value="ANL_N_sf"/>
</dbReference>
<keyword evidence="3" id="KW-0597">Phosphoprotein</keyword>
<evidence type="ECO:0000256" key="1">
    <source>
        <dbReference type="ARBA" id="ARBA00004924"/>
    </source>
</evidence>
<reference evidence="7 8" key="1">
    <citation type="submission" date="2017-06" db="EMBL/GenBank/DDBJ databases">
        <title>Ant-infecting Ophiocordyceps genomes reveal a high diversity of potential behavioral manipulation genes and a possible major role for enterotoxins.</title>
        <authorList>
            <person name="De Bekker C."/>
            <person name="Evans H.C."/>
            <person name="Brachmann A."/>
            <person name="Hughes D.P."/>
        </authorList>
    </citation>
    <scope>NUCLEOTIDE SEQUENCE [LARGE SCALE GENOMIC DNA]</scope>
    <source>
        <strain evidence="7 8">Map64</strain>
    </source>
</reference>
<name>A0A2C5Y898_9HYPO</name>
<gene>
    <name evidence="7" type="ORF">CDD81_5374</name>
</gene>
<dbReference type="NCBIfam" id="TIGR01733">
    <property type="entry name" value="AA-adenyl-dom"/>
    <property type="match status" value="3"/>
</dbReference>
<dbReference type="FunFam" id="3.40.50.980:FF:000001">
    <property type="entry name" value="Non-ribosomal peptide synthetase"/>
    <property type="match status" value="2"/>
</dbReference>
<dbReference type="Gene3D" id="3.30.559.10">
    <property type="entry name" value="Chloramphenicol acetyltransferase-like domain"/>
    <property type="match status" value="5"/>
</dbReference>
<dbReference type="PROSITE" id="PS50075">
    <property type="entry name" value="CARRIER"/>
    <property type="match status" value="6"/>
</dbReference>
<evidence type="ECO:0000256" key="2">
    <source>
        <dbReference type="ARBA" id="ARBA00022450"/>
    </source>
</evidence>
<proteinExistence type="inferred from homology"/>
<dbReference type="PANTHER" id="PTHR45527:SF1">
    <property type="entry name" value="FATTY ACID SYNTHASE"/>
    <property type="match status" value="1"/>
</dbReference>
<dbReference type="InterPro" id="IPR006162">
    <property type="entry name" value="Ppantetheine_attach_site"/>
</dbReference>
<feature type="domain" description="Carrier" evidence="6">
    <location>
        <begin position="4274"/>
        <end position="4347"/>
    </location>
</feature>
<dbReference type="InterPro" id="IPR001242">
    <property type="entry name" value="Condensation_dom"/>
</dbReference>
<feature type="domain" description="Carrier" evidence="6">
    <location>
        <begin position="527"/>
        <end position="604"/>
    </location>
</feature>
<organism evidence="7 8">
    <name type="scientific">Ophiocordyceps australis</name>
    <dbReference type="NCBI Taxonomy" id="1399860"/>
    <lineage>
        <taxon>Eukaryota</taxon>
        <taxon>Fungi</taxon>
        <taxon>Dikarya</taxon>
        <taxon>Ascomycota</taxon>
        <taxon>Pezizomycotina</taxon>
        <taxon>Sordariomycetes</taxon>
        <taxon>Hypocreomycetidae</taxon>
        <taxon>Hypocreales</taxon>
        <taxon>Ophiocordycipitaceae</taxon>
        <taxon>Ophiocordyceps</taxon>
    </lineage>
</organism>
<dbReference type="Pfam" id="PF00550">
    <property type="entry name" value="PP-binding"/>
    <property type="match status" value="6"/>
</dbReference>
<dbReference type="GO" id="GO:0043041">
    <property type="term" value="P:amino acid activation for nonribosomal peptide biosynthetic process"/>
    <property type="evidence" value="ECO:0007669"/>
    <property type="project" value="TreeGrafter"/>
</dbReference>
<dbReference type="SUPFAM" id="SSF47336">
    <property type="entry name" value="ACP-like"/>
    <property type="match status" value="6"/>
</dbReference>
<dbReference type="InterPro" id="IPR000873">
    <property type="entry name" value="AMP-dep_synth/lig_dom"/>
</dbReference>
<feature type="domain" description="Carrier" evidence="6">
    <location>
        <begin position="3175"/>
        <end position="3249"/>
    </location>
</feature>
<dbReference type="Pfam" id="PF00668">
    <property type="entry name" value="Condensation"/>
    <property type="match status" value="5"/>
</dbReference>
<dbReference type="Pfam" id="PF00501">
    <property type="entry name" value="AMP-binding"/>
    <property type="match status" value="3"/>
</dbReference>